<evidence type="ECO:0000313" key="2">
    <source>
        <dbReference type="EMBL" id="ROT85696.1"/>
    </source>
</evidence>
<dbReference type="GO" id="GO:0008061">
    <property type="term" value="F:chitin binding"/>
    <property type="evidence" value="ECO:0007669"/>
    <property type="project" value="InterPro"/>
</dbReference>
<dbReference type="EMBL" id="QCYY01000209">
    <property type="protein sequence ID" value="ROT85696.1"/>
    <property type="molecule type" value="Genomic_DNA"/>
</dbReference>
<proteinExistence type="predicted"/>
<feature type="domain" description="Chitin-binding type-2" evidence="1">
    <location>
        <begin position="53"/>
        <end position="120"/>
    </location>
</feature>
<comment type="caution">
    <text evidence="2">The sequence shown here is derived from an EMBL/GenBank/DDBJ whole genome shotgun (WGS) entry which is preliminary data.</text>
</comment>
<dbReference type="Gene3D" id="2.170.140.10">
    <property type="entry name" value="Chitin binding domain"/>
    <property type="match status" value="1"/>
</dbReference>
<dbReference type="AlphaFoldDB" id="A0A3R7MMI8"/>
<dbReference type="SMART" id="SM00494">
    <property type="entry name" value="ChtBD2"/>
    <property type="match status" value="1"/>
</dbReference>
<accession>A0A3R7MMI8</accession>
<protein>
    <submittedName>
        <fullName evidence="2">Cuticular protein</fullName>
    </submittedName>
</protein>
<dbReference type="PANTHER" id="PTHR22933:SF43">
    <property type="entry name" value="LP10131P"/>
    <property type="match status" value="1"/>
</dbReference>
<reference evidence="2 3" key="1">
    <citation type="submission" date="2018-04" db="EMBL/GenBank/DDBJ databases">
        <authorList>
            <person name="Zhang X."/>
            <person name="Yuan J."/>
            <person name="Li F."/>
            <person name="Xiang J."/>
        </authorList>
    </citation>
    <scope>NUCLEOTIDE SEQUENCE [LARGE SCALE GENOMIC DNA]</scope>
    <source>
        <tissue evidence="2">Muscle</tissue>
    </source>
</reference>
<organism evidence="2 3">
    <name type="scientific">Penaeus vannamei</name>
    <name type="common">Whiteleg shrimp</name>
    <name type="synonym">Litopenaeus vannamei</name>
    <dbReference type="NCBI Taxonomy" id="6689"/>
    <lineage>
        <taxon>Eukaryota</taxon>
        <taxon>Metazoa</taxon>
        <taxon>Ecdysozoa</taxon>
        <taxon>Arthropoda</taxon>
        <taxon>Crustacea</taxon>
        <taxon>Multicrustacea</taxon>
        <taxon>Malacostraca</taxon>
        <taxon>Eumalacostraca</taxon>
        <taxon>Eucarida</taxon>
        <taxon>Decapoda</taxon>
        <taxon>Dendrobranchiata</taxon>
        <taxon>Penaeoidea</taxon>
        <taxon>Penaeidae</taxon>
        <taxon>Penaeus</taxon>
    </lineage>
</organism>
<keyword evidence="3" id="KW-1185">Reference proteome</keyword>
<reference evidence="2 3" key="2">
    <citation type="submission" date="2019-01" db="EMBL/GenBank/DDBJ databases">
        <title>The decoding of complex shrimp genome reveals the adaptation for benthos swimmer, frequently molting mechanism and breeding impact on genome.</title>
        <authorList>
            <person name="Sun Y."/>
            <person name="Gao Y."/>
            <person name="Yu Y."/>
        </authorList>
    </citation>
    <scope>NUCLEOTIDE SEQUENCE [LARGE SCALE GENOMIC DNA]</scope>
    <source>
        <tissue evidence="2">Muscle</tissue>
    </source>
</reference>
<name>A0A3R7MMI8_PENVA</name>
<dbReference type="SUPFAM" id="SSF57625">
    <property type="entry name" value="Invertebrate chitin-binding proteins"/>
    <property type="match status" value="1"/>
</dbReference>
<dbReference type="InterPro" id="IPR052976">
    <property type="entry name" value="Scoloptoxin-like"/>
</dbReference>
<sequence length="164" mass="18558">MGGLILQLPVATRTGCVLGSAWCLPRSKRDSTPTEYELPSNATLVLASSLRTGFTCDERVYGYYVDTENSCQVFHVCYPYVDVDLLIKVRMFSFICGEGLVFDQSRLVCDLPENSIPCDIASQYYDINNYFGREDLNFGEGEIPEAPERDFQIQTFAEFSRNLQ</sequence>
<evidence type="ECO:0000313" key="3">
    <source>
        <dbReference type="Proteomes" id="UP000283509"/>
    </source>
</evidence>
<dbReference type="Proteomes" id="UP000283509">
    <property type="component" value="Unassembled WGS sequence"/>
</dbReference>
<dbReference type="InterPro" id="IPR036508">
    <property type="entry name" value="Chitin-bd_dom_sf"/>
</dbReference>
<dbReference type="GO" id="GO:0005576">
    <property type="term" value="C:extracellular region"/>
    <property type="evidence" value="ECO:0007669"/>
    <property type="project" value="InterPro"/>
</dbReference>
<gene>
    <name evidence="2" type="ORF">C7M84_008665</name>
</gene>
<dbReference type="PANTHER" id="PTHR22933">
    <property type="entry name" value="FI18007P1-RELATED"/>
    <property type="match status" value="1"/>
</dbReference>
<dbReference type="OrthoDB" id="6407151at2759"/>
<dbReference type="PROSITE" id="PS50940">
    <property type="entry name" value="CHIT_BIND_II"/>
    <property type="match status" value="1"/>
</dbReference>
<evidence type="ECO:0000259" key="1">
    <source>
        <dbReference type="PROSITE" id="PS50940"/>
    </source>
</evidence>
<dbReference type="InterPro" id="IPR002557">
    <property type="entry name" value="Chitin-bd_dom"/>
</dbReference>
<dbReference type="Pfam" id="PF01607">
    <property type="entry name" value="CBM_14"/>
    <property type="match status" value="1"/>
</dbReference>